<dbReference type="InterPro" id="IPR001017">
    <property type="entry name" value="DH_E1"/>
</dbReference>
<dbReference type="PANTHER" id="PTHR11516:SF60">
    <property type="entry name" value="PYRUVATE DEHYDROGENASE E1 COMPONENT SUBUNIT ALPHA"/>
    <property type="match status" value="1"/>
</dbReference>
<dbReference type="STRING" id="1123029.SAMN02745172_04039"/>
<name>A0A1M7ZRB2_9HYPH</name>
<evidence type="ECO:0000259" key="6">
    <source>
        <dbReference type="Pfam" id="PF00676"/>
    </source>
</evidence>
<reference evidence="7 8" key="1">
    <citation type="submission" date="2016-12" db="EMBL/GenBank/DDBJ databases">
        <authorList>
            <person name="Song W.-J."/>
            <person name="Kurnit D.M."/>
        </authorList>
    </citation>
    <scope>NUCLEOTIDE SEQUENCE [LARGE SCALE GENOMIC DNA]</scope>
    <source>
        <strain evidence="7 8">DSM 19599</strain>
    </source>
</reference>
<dbReference type="Pfam" id="PF00676">
    <property type="entry name" value="E1_dh"/>
    <property type="match status" value="1"/>
</dbReference>
<keyword evidence="8" id="KW-1185">Reference proteome</keyword>
<sequence length="365" mass="38840">MAQMPAASKALAPEASARNVAGPGSAAPAASGAVPNLPAVYRRLSAAQLRDALYKMHLIRRFEEGAEQAYMRGLIHGTMHLSIGQEASAVGACTPLTDADYITSTHRGHGHCIGKGADVKRMFAEFFGKEDGYCRGRGGSMHIADPSKGNLGANGIVGGGIPIAVGAALSAKKRGTDNVVISFFGDGANNEGAFHEALNMASVWKLPVVFFCENNRYGMSTSTERSTAVPNIADRASAYAMPGVIVDGNRFADVATATFEAVDRARAGGGPTLIESKTYRIRGHSRSDRNRYRTKEEIESWQQRDPIALFEAELTEFGLLGADDIAAVHAGVETEIAEAIRFATESPAPSVSELTRFVYTEENKV</sequence>
<evidence type="ECO:0000256" key="1">
    <source>
        <dbReference type="ARBA" id="ARBA00001964"/>
    </source>
</evidence>
<gene>
    <name evidence="7" type="ORF">SAMN02745172_04039</name>
</gene>
<accession>A0A1M7ZRB2</accession>
<dbReference type="PANTHER" id="PTHR11516">
    <property type="entry name" value="PYRUVATE DEHYDROGENASE E1 COMPONENT, ALPHA SUBUNIT BACTERIAL AND ORGANELLAR"/>
    <property type="match status" value="1"/>
</dbReference>
<comment type="function">
    <text evidence="4">The pyruvate dehydrogenase complex catalyzes the overall conversion of pyruvate to acetyl-CoA and CO(2). It contains multiple copies of three enzymatic components: pyruvate dehydrogenase (E1), dihydrolipoamide acetyltransferase (E2) and lipoamide dehydrogenase (E3).</text>
</comment>
<dbReference type="InterPro" id="IPR050642">
    <property type="entry name" value="PDH_E1_Alpha_Subunit"/>
</dbReference>
<dbReference type="SUPFAM" id="SSF52518">
    <property type="entry name" value="Thiamin diphosphate-binding fold (THDP-binding)"/>
    <property type="match status" value="1"/>
</dbReference>
<evidence type="ECO:0000256" key="4">
    <source>
        <dbReference type="ARBA" id="ARBA00025211"/>
    </source>
</evidence>
<evidence type="ECO:0000256" key="3">
    <source>
        <dbReference type="ARBA" id="ARBA00023052"/>
    </source>
</evidence>
<dbReference type="Gene3D" id="3.40.50.970">
    <property type="match status" value="1"/>
</dbReference>
<keyword evidence="2" id="KW-0560">Oxidoreductase</keyword>
<proteinExistence type="predicted"/>
<keyword evidence="7" id="KW-0670">Pyruvate</keyword>
<dbReference type="CDD" id="cd02000">
    <property type="entry name" value="TPP_E1_PDC_ADC_BCADC"/>
    <property type="match status" value="1"/>
</dbReference>
<dbReference type="RefSeq" id="WP_280163651.1">
    <property type="nucleotide sequence ID" value="NZ_FRXO01000013.1"/>
</dbReference>
<dbReference type="GO" id="GO:0004739">
    <property type="term" value="F:pyruvate dehydrogenase (acetyl-transferring) activity"/>
    <property type="evidence" value="ECO:0007669"/>
    <property type="project" value="UniProtKB-EC"/>
</dbReference>
<dbReference type="InterPro" id="IPR029061">
    <property type="entry name" value="THDP-binding"/>
</dbReference>
<evidence type="ECO:0000256" key="2">
    <source>
        <dbReference type="ARBA" id="ARBA00023002"/>
    </source>
</evidence>
<comment type="cofactor">
    <cofactor evidence="1">
        <name>thiamine diphosphate</name>
        <dbReference type="ChEBI" id="CHEBI:58937"/>
    </cofactor>
</comment>
<evidence type="ECO:0000313" key="8">
    <source>
        <dbReference type="Proteomes" id="UP000186406"/>
    </source>
</evidence>
<dbReference type="Proteomes" id="UP000186406">
    <property type="component" value="Unassembled WGS sequence"/>
</dbReference>
<comment type="catalytic activity">
    <reaction evidence="5">
        <text>N(6)-[(R)-lipoyl]-L-lysyl-[protein] + pyruvate + H(+) = N(6)-[(R)-S(8)-acetyldihydrolipoyl]-L-lysyl-[protein] + CO2</text>
        <dbReference type="Rhea" id="RHEA:19189"/>
        <dbReference type="Rhea" id="RHEA-COMP:10474"/>
        <dbReference type="Rhea" id="RHEA-COMP:10478"/>
        <dbReference type="ChEBI" id="CHEBI:15361"/>
        <dbReference type="ChEBI" id="CHEBI:15378"/>
        <dbReference type="ChEBI" id="CHEBI:16526"/>
        <dbReference type="ChEBI" id="CHEBI:83099"/>
        <dbReference type="ChEBI" id="CHEBI:83111"/>
        <dbReference type="EC" id="1.2.4.1"/>
    </reaction>
</comment>
<organism evidence="7 8">
    <name type="scientific">Pseudoxanthobacter soli DSM 19599</name>
    <dbReference type="NCBI Taxonomy" id="1123029"/>
    <lineage>
        <taxon>Bacteria</taxon>
        <taxon>Pseudomonadati</taxon>
        <taxon>Pseudomonadota</taxon>
        <taxon>Alphaproteobacteria</taxon>
        <taxon>Hyphomicrobiales</taxon>
        <taxon>Segnochrobactraceae</taxon>
        <taxon>Pseudoxanthobacter</taxon>
    </lineage>
</organism>
<dbReference type="GO" id="GO:0006086">
    <property type="term" value="P:pyruvate decarboxylation to acetyl-CoA"/>
    <property type="evidence" value="ECO:0007669"/>
    <property type="project" value="TreeGrafter"/>
</dbReference>
<evidence type="ECO:0000313" key="7">
    <source>
        <dbReference type="EMBL" id="SHO67362.1"/>
    </source>
</evidence>
<dbReference type="EMBL" id="FRXO01000013">
    <property type="protein sequence ID" value="SHO67362.1"/>
    <property type="molecule type" value="Genomic_DNA"/>
</dbReference>
<protein>
    <submittedName>
        <fullName evidence="7">Pyruvate dehydrogenase E1 component alpha subunit</fullName>
    </submittedName>
</protein>
<dbReference type="AlphaFoldDB" id="A0A1M7ZRB2"/>
<feature type="domain" description="Dehydrogenase E1 component" evidence="6">
    <location>
        <begin position="54"/>
        <end position="351"/>
    </location>
</feature>
<evidence type="ECO:0000256" key="5">
    <source>
        <dbReference type="ARBA" id="ARBA00051231"/>
    </source>
</evidence>
<keyword evidence="3" id="KW-0786">Thiamine pyrophosphate</keyword>